<gene>
    <name evidence="1" type="ORF">MERR_LOCUS17201</name>
</gene>
<accession>A0A6D2ITL0</accession>
<dbReference type="EMBL" id="CACVBM020001088">
    <property type="protein sequence ID" value="CAA7029966.1"/>
    <property type="molecule type" value="Genomic_DNA"/>
</dbReference>
<name>A0A6D2ITL0_9BRAS</name>
<organism evidence="1 2">
    <name type="scientific">Microthlaspi erraticum</name>
    <dbReference type="NCBI Taxonomy" id="1685480"/>
    <lineage>
        <taxon>Eukaryota</taxon>
        <taxon>Viridiplantae</taxon>
        <taxon>Streptophyta</taxon>
        <taxon>Embryophyta</taxon>
        <taxon>Tracheophyta</taxon>
        <taxon>Spermatophyta</taxon>
        <taxon>Magnoliopsida</taxon>
        <taxon>eudicotyledons</taxon>
        <taxon>Gunneridae</taxon>
        <taxon>Pentapetalae</taxon>
        <taxon>rosids</taxon>
        <taxon>malvids</taxon>
        <taxon>Brassicales</taxon>
        <taxon>Brassicaceae</taxon>
        <taxon>Coluteocarpeae</taxon>
        <taxon>Microthlaspi</taxon>
    </lineage>
</organism>
<proteinExistence type="predicted"/>
<protein>
    <submittedName>
        <fullName evidence="1">Uncharacterized protein</fullName>
    </submittedName>
</protein>
<keyword evidence="2" id="KW-1185">Reference proteome</keyword>
<reference evidence="1" key="1">
    <citation type="submission" date="2020-01" db="EMBL/GenBank/DDBJ databases">
        <authorList>
            <person name="Mishra B."/>
        </authorList>
    </citation>
    <scope>NUCLEOTIDE SEQUENCE [LARGE SCALE GENOMIC DNA]</scope>
</reference>
<evidence type="ECO:0000313" key="2">
    <source>
        <dbReference type="Proteomes" id="UP000467841"/>
    </source>
</evidence>
<evidence type="ECO:0000313" key="1">
    <source>
        <dbReference type="EMBL" id="CAA7029966.1"/>
    </source>
</evidence>
<dbReference type="Proteomes" id="UP000467841">
    <property type="component" value="Unassembled WGS sequence"/>
</dbReference>
<dbReference type="AlphaFoldDB" id="A0A6D2ITL0"/>
<sequence>MQVLGDVVREVAVELVQLPVVAEQEASRLRSGSWTFGGFGRECSAECGDCVGDPCRFFGGCWLHRLQWQRAAEVEQPRAAVVGVLLYLEMIGQIQRIATPLFEGGVWPEEAEMWRLPTHVLCKDGFESYVLFDSEESNYFITTERAESSCIQSSAGERLGMVKVAGGGFRTTSGRVIGVDIQIAG</sequence>
<comment type="caution">
    <text evidence="1">The sequence shown here is derived from an EMBL/GenBank/DDBJ whole genome shotgun (WGS) entry which is preliminary data.</text>
</comment>